<dbReference type="EMBL" id="HBIE01013418">
    <property type="protein sequence ID" value="CAE0309159.1"/>
    <property type="molecule type" value="Transcribed_RNA"/>
</dbReference>
<feature type="compositionally biased region" description="Polar residues" evidence="1">
    <location>
        <begin position="96"/>
        <end position="105"/>
    </location>
</feature>
<gene>
    <name evidence="2" type="ORF">FEHR0123_LOCUS4071</name>
</gene>
<reference evidence="2" key="1">
    <citation type="submission" date="2021-01" db="EMBL/GenBank/DDBJ databases">
        <authorList>
            <person name="Corre E."/>
            <person name="Pelletier E."/>
            <person name="Niang G."/>
            <person name="Scheremetjew M."/>
            <person name="Finn R."/>
            <person name="Kale V."/>
            <person name="Holt S."/>
            <person name="Cochrane G."/>
            <person name="Meng A."/>
            <person name="Brown T."/>
            <person name="Cohen L."/>
        </authorList>
    </citation>
    <scope>NUCLEOTIDE SEQUENCE</scope>
    <source>
        <strain evidence="2">Fehren 1</strain>
    </source>
</reference>
<accession>A0A7S3MKP5</accession>
<dbReference type="AlphaFoldDB" id="A0A7S3MKP5"/>
<proteinExistence type="predicted"/>
<evidence type="ECO:0000313" key="2">
    <source>
        <dbReference type="EMBL" id="CAE0309159.1"/>
    </source>
</evidence>
<name>A0A7S3MKP5_9SPIT</name>
<sequence length="105" mass="11866">MFVLPAMMLKGLHWGYTRFIIQRFWRPLDYTEDNFIRRFHPDDAVIIKKPTLEVAREGASGGDISLCPMAPALKLMGLHKKKPPGHPPTPKEVLDSVNSRVAATQ</sequence>
<evidence type="ECO:0000256" key="1">
    <source>
        <dbReference type="SAM" id="MobiDB-lite"/>
    </source>
</evidence>
<protein>
    <submittedName>
        <fullName evidence="2">Uncharacterized protein</fullName>
    </submittedName>
</protein>
<feature type="region of interest" description="Disordered" evidence="1">
    <location>
        <begin position="77"/>
        <end position="105"/>
    </location>
</feature>
<organism evidence="2">
    <name type="scientific">Favella ehrenbergii</name>
    <dbReference type="NCBI Taxonomy" id="182087"/>
    <lineage>
        <taxon>Eukaryota</taxon>
        <taxon>Sar</taxon>
        <taxon>Alveolata</taxon>
        <taxon>Ciliophora</taxon>
        <taxon>Intramacronucleata</taxon>
        <taxon>Spirotrichea</taxon>
        <taxon>Choreotrichia</taxon>
        <taxon>Tintinnida</taxon>
        <taxon>Xystonellidae</taxon>
        <taxon>Favella</taxon>
    </lineage>
</organism>